<reference evidence="2 3" key="1">
    <citation type="submission" date="2024-09" db="EMBL/GenBank/DDBJ databases">
        <title>Rethinking Asexuality: The Enigmatic Case of Functional Sexual Genes in Lepraria (Stereocaulaceae).</title>
        <authorList>
            <person name="Doellman M."/>
            <person name="Sun Y."/>
            <person name="Barcenas-Pena A."/>
            <person name="Lumbsch H.T."/>
            <person name="Grewe F."/>
        </authorList>
    </citation>
    <scope>NUCLEOTIDE SEQUENCE [LARGE SCALE GENOMIC DNA]</scope>
    <source>
        <strain evidence="2 3">Mercado 3170</strain>
    </source>
</reference>
<keyword evidence="3" id="KW-1185">Reference proteome</keyword>
<proteinExistence type="predicted"/>
<sequence length="320" mass="35786">MGLLPSFRPEIVAFLNPALCANTEKKAESKELPCQNAARLVCVCKLVQIGNWPHHKKICKSDLVKGKYVPGWVKQDRLPSWVSGSGLTSDFGMNQYLWGNMPAVDVLNMEENEGACDIHRDMNLLFAASGDIRNIVESITQGLLDGHDGRCTLIVNDLNFMVVARSAILLFVALSLEPDEAVPIMIHIWYSALLPNVMIDALWHVVLGHFVEVCEKIKDKPSTSLQAKTFSFGKRSLRLVLKKHQWDKLGDYSSVPRGLTKEDAQAIRRSVMLAPERIDHLHRALCNQPSPFRVATVTFREDGILLPHGASREKFDTPNP</sequence>
<dbReference type="Proteomes" id="UP001590950">
    <property type="component" value="Unassembled WGS sequence"/>
</dbReference>
<evidence type="ECO:0000313" key="3">
    <source>
        <dbReference type="Proteomes" id="UP001590950"/>
    </source>
</evidence>
<evidence type="ECO:0000259" key="1">
    <source>
        <dbReference type="Pfam" id="PF14737"/>
    </source>
</evidence>
<comment type="caution">
    <text evidence="2">The sequence shown here is derived from an EMBL/GenBank/DDBJ whole genome shotgun (WGS) entry which is preliminary data.</text>
</comment>
<name>A0ABR3ZWS7_9LECA</name>
<dbReference type="EMBL" id="JBEFKJ010000043">
    <property type="protein sequence ID" value="KAL2037200.1"/>
    <property type="molecule type" value="Genomic_DNA"/>
</dbReference>
<evidence type="ECO:0000313" key="2">
    <source>
        <dbReference type="EMBL" id="KAL2037200.1"/>
    </source>
</evidence>
<organism evidence="2 3">
    <name type="scientific">Stereocaulon virgatum</name>
    <dbReference type="NCBI Taxonomy" id="373712"/>
    <lineage>
        <taxon>Eukaryota</taxon>
        <taxon>Fungi</taxon>
        <taxon>Dikarya</taxon>
        <taxon>Ascomycota</taxon>
        <taxon>Pezizomycotina</taxon>
        <taxon>Lecanoromycetes</taxon>
        <taxon>OSLEUM clade</taxon>
        <taxon>Lecanoromycetidae</taxon>
        <taxon>Lecanorales</taxon>
        <taxon>Lecanorineae</taxon>
        <taxon>Stereocaulaceae</taxon>
        <taxon>Stereocaulon</taxon>
    </lineage>
</organism>
<feature type="domain" description="DUF4470" evidence="1">
    <location>
        <begin position="97"/>
        <end position="194"/>
    </location>
</feature>
<accession>A0ABR3ZWS7</accession>
<dbReference type="Pfam" id="PF14737">
    <property type="entry name" value="DUF4470"/>
    <property type="match status" value="1"/>
</dbReference>
<gene>
    <name evidence="2" type="ORF">N7G274_010063</name>
</gene>
<protein>
    <recommendedName>
        <fullName evidence="1">DUF4470 domain-containing protein</fullName>
    </recommendedName>
</protein>
<dbReference type="InterPro" id="IPR027974">
    <property type="entry name" value="DUF4470"/>
</dbReference>